<proteinExistence type="predicted"/>
<comment type="caution">
    <text evidence="1">The sequence shown here is derived from an EMBL/GenBank/DDBJ whole genome shotgun (WGS) entry which is preliminary data.</text>
</comment>
<protein>
    <submittedName>
        <fullName evidence="1">Uncharacterized protein</fullName>
    </submittedName>
</protein>
<gene>
    <name evidence="1" type="ORF">LCGC14_1938380</name>
</gene>
<dbReference type="AlphaFoldDB" id="A0A0F9FLA7"/>
<name>A0A0F9FLA7_9ZZZZ</name>
<evidence type="ECO:0000313" key="1">
    <source>
        <dbReference type="EMBL" id="KKL87073.1"/>
    </source>
</evidence>
<sequence>MTSTERIESMRRRMLRETQAAIDRMRIDQAKRDVAIQAQIDECIRQQRLCRQRQRELG</sequence>
<dbReference type="EMBL" id="LAZR01020935">
    <property type="protein sequence ID" value="KKL87073.1"/>
    <property type="molecule type" value="Genomic_DNA"/>
</dbReference>
<organism evidence="1">
    <name type="scientific">marine sediment metagenome</name>
    <dbReference type="NCBI Taxonomy" id="412755"/>
    <lineage>
        <taxon>unclassified sequences</taxon>
        <taxon>metagenomes</taxon>
        <taxon>ecological metagenomes</taxon>
    </lineage>
</organism>
<accession>A0A0F9FLA7</accession>
<reference evidence="1" key="1">
    <citation type="journal article" date="2015" name="Nature">
        <title>Complex archaea that bridge the gap between prokaryotes and eukaryotes.</title>
        <authorList>
            <person name="Spang A."/>
            <person name="Saw J.H."/>
            <person name="Jorgensen S.L."/>
            <person name="Zaremba-Niedzwiedzka K."/>
            <person name="Martijn J."/>
            <person name="Lind A.E."/>
            <person name="van Eijk R."/>
            <person name="Schleper C."/>
            <person name="Guy L."/>
            <person name="Ettema T.J."/>
        </authorList>
    </citation>
    <scope>NUCLEOTIDE SEQUENCE</scope>
</reference>